<dbReference type="SUPFAM" id="SSF54593">
    <property type="entry name" value="Glyoxalase/Bleomycin resistance protein/Dihydroxybiphenyl dioxygenase"/>
    <property type="match status" value="1"/>
</dbReference>
<dbReference type="InterPro" id="IPR037523">
    <property type="entry name" value="VOC_core"/>
</dbReference>
<proteinExistence type="predicted"/>
<dbReference type="EMBL" id="JAFFZE010000023">
    <property type="protein sequence ID" value="MCT2587130.1"/>
    <property type="molecule type" value="Genomic_DNA"/>
</dbReference>
<accession>A0ABT2JGX5</accession>
<dbReference type="Pfam" id="PF00903">
    <property type="entry name" value="Glyoxalase"/>
    <property type="match status" value="1"/>
</dbReference>
<dbReference type="PANTHER" id="PTHR36437:SF2">
    <property type="entry name" value="GLYOXALASE_BLEOMYCIN RESISTANCE PROTEIN_DIOXYGENASE"/>
    <property type="match status" value="1"/>
</dbReference>
<feature type="domain" description="VOC" evidence="1">
    <location>
        <begin position="4"/>
        <end position="141"/>
    </location>
</feature>
<organism evidence="2 3">
    <name type="scientific">Actinophytocola gossypii</name>
    <dbReference type="NCBI Taxonomy" id="2812003"/>
    <lineage>
        <taxon>Bacteria</taxon>
        <taxon>Bacillati</taxon>
        <taxon>Actinomycetota</taxon>
        <taxon>Actinomycetes</taxon>
        <taxon>Pseudonocardiales</taxon>
        <taxon>Pseudonocardiaceae</taxon>
    </lineage>
</organism>
<reference evidence="2 3" key="1">
    <citation type="submission" date="2021-02" db="EMBL/GenBank/DDBJ databases">
        <title>Actinophytocola xerophila sp. nov., isolated from soil of cotton cropping field.</title>
        <authorList>
            <person name="Huang R."/>
            <person name="Chen X."/>
            <person name="Ge X."/>
            <person name="Liu W."/>
        </authorList>
    </citation>
    <scope>NUCLEOTIDE SEQUENCE [LARGE SCALE GENOMIC DNA]</scope>
    <source>
        <strain evidence="2 3">S1-96</strain>
    </source>
</reference>
<gene>
    <name evidence="2" type="ORF">JT362_28795</name>
</gene>
<dbReference type="Proteomes" id="UP001156441">
    <property type="component" value="Unassembled WGS sequence"/>
</dbReference>
<dbReference type="InterPro" id="IPR004360">
    <property type="entry name" value="Glyas_Fos-R_dOase_dom"/>
</dbReference>
<evidence type="ECO:0000313" key="3">
    <source>
        <dbReference type="Proteomes" id="UP001156441"/>
    </source>
</evidence>
<dbReference type="PROSITE" id="PS51819">
    <property type="entry name" value="VOC"/>
    <property type="match status" value="1"/>
</dbReference>
<name>A0ABT2JGX5_9PSEU</name>
<protein>
    <submittedName>
        <fullName evidence="2">VOC family protein</fullName>
    </submittedName>
</protein>
<evidence type="ECO:0000313" key="2">
    <source>
        <dbReference type="EMBL" id="MCT2587130.1"/>
    </source>
</evidence>
<dbReference type="Gene3D" id="3.10.180.10">
    <property type="entry name" value="2,3-Dihydroxybiphenyl 1,2-Dioxygenase, domain 1"/>
    <property type="match status" value="1"/>
</dbReference>
<dbReference type="PANTHER" id="PTHR36437">
    <property type="entry name" value="GLYOXALASE/BLEOMYCIN RESISTANCE PROTEIN/DIOXYGENASE"/>
    <property type="match status" value="1"/>
</dbReference>
<dbReference type="InterPro" id="IPR029068">
    <property type="entry name" value="Glyas_Bleomycin-R_OHBP_Dase"/>
</dbReference>
<comment type="caution">
    <text evidence="2">The sequence shown here is derived from an EMBL/GenBank/DDBJ whole genome shotgun (WGS) entry which is preliminary data.</text>
</comment>
<evidence type="ECO:0000259" key="1">
    <source>
        <dbReference type="PROSITE" id="PS51819"/>
    </source>
</evidence>
<dbReference type="RefSeq" id="WP_260195017.1">
    <property type="nucleotide sequence ID" value="NZ_JAFFZE010000023.1"/>
</dbReference>
<keyword evidence="3" id="KW-1185">Reference proteome</keyword>
<sequence>MITRLSHHTVYVLDQDRAKEFYIDKLGFELRNDVSMAGDGFEGAGQGFRWLTVSPPEQPDVEFVLADCRMGHSPENADEIRALVAKGALGTGVLATDDCHKTYRELSERGVVFLSEPAERPYGIEATFRDDSGNWYSLSQSVNPGE</sequence>